<evidence type="ECO:0000313" key="4">
    <source>
        <dbReference type="Proteomes" id="UP000179243"/>
    </source>
</evidence>
<evidence type="ECO:0000313" key="3">
    <source>
        <dbReference type="EMBL" id="OGK06907.1"/>
    </source>
</evidence>
<sequence length="684" mass="76019">MRSLALFLFLIIVFEYSLASVSNLTATFRKGKTYITFSEEQGANKSYNIYRSENKISGISGLTPIANVPYNSGYDARYGFYHIVEDLGSPLSAGTGLFVYTPNEMTAVYYAVTVVADGVEDSTIVDGENSLNTPLSEEYWQWPGGVLRQINSTQYLYFYWMDYFDWNHNYDYYGHLFTVAVYPGLESRANVPIVVTLHGAGDAGFTIPYAGGSSNYLGLGLKDHSIIPFRSGSSQTWWYGFSNNYGVHDSLNKFAMQIGDTIVGYTEMRILYYVQSLRSDSRLSIDTNRIYISGGSMGGSGTLIAGFHNPDVWAAIRPNIAIVNYDDYYGYYASYPNSYFDGLYGKKNLNLTARNGINIYNWMDVTWIAEQNISKDYPPIVNTHGSQDAGMHMRMHRHLYKACAKSRHAVWGKWYNGGHQAYNFDEIDFLRFKKNELYPVLTNASQDDNYGQFSADTSDKPIISGNFVDADSAGMMNAYIDWTSSMHDMGLPDDDLIDSQDSIAITLISGRPNTAVDITPRRIQYFPVVAGRDYSWRNVDVAAGNTVASGTVAADEYGLVTIPQFAVSETGSRLVITCEGDCSAASVQRRMGTMDDVDISVLPNPFNAGTTIILKSRVVKSKRQRVDVGIYSIDGKKISELPGLLASDGVSAFMWNAQKQVSGVYLIKAKVGDKVLLKKIALVK</sequence>
<dbReference type="InterPro" id="IPR001375">
    <property type="entry name" value="Peptidase_S9_cat"/>
</dbReference>
<dbReference type="InterPro" id="IPR029058">
    <property type="entry name" value="AB_hydrolase_fold"/>
</dbReference>
<comment type="caution">
    <text evidence="3">The sequence shown here is derived from an EMBL/GenBank/DDBJ whole genome shotgun (WGS) entry which is preliminary data.</text>
</comment>
<dbReference type="EMBL" id="MFYX01000018">
    <property type="protein sequence ID" value="OGK06907.1"/>
    <property type="molecule type" value="Genomic_DNA"/>
</dbReference>
<reference evidence="3 4" key="1">
    <citation type="journal article" date="2016" name="Nat. Commun.">
        <title>Thousands of microbial genomes shed light on interconnected biogeochemical processes in an aquifer system.</title>
        <authorList>
            <person name="Anantharaman K."/>
            <person name="Brown C.T."/>
            <person name="Hug L.A."/>
            <person name="Sharon I."/>
            <person name="Castelle C.J."/>
            <person name="Probst A.J."/>
            <person name="Thomas B.C."/>
            <person name="Singh A."/>
            <person name="Wilkins M.J."/>
            <person name="Karaoz U."/>
            <person name="Brodie E.L."/>
            <person name="Williams K.H."/>
            <person name="Hubbard S.S."/>
            <person name="Banfield J.F."/>
        </authorList>
    </citation>
    <scope>NUCLEOTIDE SEQUENCE [LARGE SCALE GENOMIC DNA]</scope>
</reference>
<dbReference type="InterPro" id="IPR050955">
    <property type="entry name" value="Plant_Biomass_Hydrol_Est"/>
</dbReference>
<keyword evidence="1" id="KW-0732">Signal</keyword>
<dbReference type="AlphaFoldDB" id="A0A1F7FK97"/>
<proteinExistence type="predicted"/>
<feature type="domain" description="Peptidase S9 prolyl oligopeptidase catalytic" evidence="2">
    <location>
        <begin position="284"/>
        <end position="406"/>
    </location>
</feature>
<dbReference type="PANTHER" id="PTHR43037:SF4">
    <property type="entry name" value="PEPTIDASE S9 PROLYL OLIGOPEPTIDASE CATALYTIC DOMAIN-CONTAINING PROTEIN"/>
    <property type="match status" value="1"/>
</dbReference>
<dbReference type="InterPro" id="IPR026444">
    <property type="entry name" value="Secre_tail"/>
</dbReference>
<evidence type="ECO:0000259" key="2">
    <source>
        <dbReference type="Pfam" id="PF00326"/>
    </source>
</evidence>
<name>A0A1F7FK97_UNCRA</name>
<gene>
    <name evidence="3" type="ORF">A2519_11650</name>
</gene>
<dbReference type="SUPFAM" id="SSF53474">
    <property type="entry name" value="alpha/beta-Hydrolases"/>
    <property type="match status" value="1"/>
</dbReference>
<evidence type="ECO:0000256" key="1">
    <source>
        <dbReference type="ARBA" id="ARBA00022729"/>
    </source>
</evidence>
<organism evidence="3 4">
    <name type="scientific">Candidatus Raymondbacteria bacterium RIFOXYD12_FULL_49_13</name>
    <dbReference type="NCBI Taxonomy" id="1817890"/>
    <lineage>
        <taxon>Bacteria</taxon>
        <taxon>Raymondiibacteriota</taxon>
    </lineage>
</organism>
<dbReference type="Gene3D" id="3.40.50.1820">
    <property type="entry name" value="alpha/beta hydrolase"/>
    <property type="match status" value="1"/>
</dbReference>
<accession>A0A1F7FK97</accession>
<dbReference type="Pfam" id="PF00326">
    <property type="entry name" value="Peptidase_S9"/>
    <property type="match status" value="1"/>
</dbReference>
<dbReference type="PANTHER" id="PTHR43037">
    <property type="entry name" value="UNNAMED PRODUCT-RELATED"/>
    <property type="match status" value="1"/>
</dbReference>
<dbReference type="GO" id="GO:0006508">
    <property type="term" value="P:proteolysis"/>
    <property type="evidence" value="ECO:0007669"/>
    <property type="project" value="InterPro"/>
</dbReference>
<protein>
    <recommendedName>
        <fullName evidence="2">Peptidase S9 prolyl oligopeptidase catalytic domain-containing protein</fullName>
    </recommendedName>
</protein>
<dbReference type="Proteomes" id="UP000179243">
    <property type="component" value="Unassembled WGS sequence"/>
</dbReference>
<dbReference type="NCBIfam" id="TIGR04183">
    <property type="entry name" value="Por_Secre_tail"/>
    <property type="match status" value="1"/>
</dbReference>
<dbReference type="GO" id="GO:0008236">
    <property type="term" value="F:serine-type peptidase activity"/>
    <property type="evidence" value="ECO:0007669"/>
    <property type="project" value="InterPro"/>
</dbReference>